<dbReference type="GO" id="GO:0051087">
    <property type="term" value="F:protein-folding chaperone binding"/>
    <property type="evidence" value="ECO:0007669"/>
    <property type="project" value="InterPro"/>
</dbReference>
<evidence type="ECO:0000259" key="1">
    <source>
        <dbReference type="PROSITE" id="PS51048"/>
    </source>
</evidence>
<gene>
    <name evidence="3" type="ORF">PHAECO_LOCUS2597</name>
</gene>
<accession>A0A9P0D9W2</accession>
<dbReference type="Pfam" id="PF05002">
    <property type="entry name" value="SGS"/>
    <property type="match status" value="1"/>
</dbReference>
<dbReference type="InterPro" id="IPR008978">
    <property type="entry name" value="HSP20-like_chaperone"/>
</dbReference>
<dbReference type="PROSITE" id="PS51203">
    <property type="entry name" value="CS"/>
    <property type="match status" value="1"/>
</dbReference>
<dbReference type="OrthoDB" id="1898560at2759"/>
<evidence type="ECO:0000313" key="3">
    <source>
        <dbReference type="EMBL" id="CAH1118604.1"/>
    </source>
</evidence>
<dbReference type="SUPFAM" id="SSF49764">
    <property type="entry name" value="HSP20-like chaperones"/>
    <property type="match status" value="1"/>
</dbReference>
<dbReference type="EMBL" id="OU896717">
    <property type="protein sequence ID" value="CAH1118604.1"/>
    <property type="molecule type" value="Genomic_DNA"/>
</dbReference>
<dbReference type="Gene3D" id="2.60.40.790">
    <property type="match status" value="1"/>
</dbReference>
<organism evidence="3 4">
    <name type="scientific">Phaedon cochleariae</name>
    <name type="common">Mustard beetle</name>
    <dbReference type="NCBI Taxonomy" id="80249"/>
    <lineage>
        <taxon>Eukaryota</taxon>
        <taxon>Metazoa</taxon>
        <taxon>Ecdysozoa</taxon>
        <taxon>Arthropoda</taxon>
        <taxon>Hexapoda</taxon>
        <taxon>Insecta</taxon>
        <taxon>Pterygota</taxon>
        <taxon>Neoptera</taxon>
        <taxon>Endopterygota</taxon>
        <taxon>Coleoptera</taxon>
        <taxon>Polyphaga</taxon>
        <taxon>Cucujiformia</taxon>
        <taxon>Chrysomeloidea</taxon>
        <taxon>Chrysomelidae</taxon>
        <taxon>Chrysomelinae</taxon>
        <taxon>Chrysomelini</taxon>
        <taxon>Phaedon</taxon>
    </lineage>
</organism>
<keyword evidence="4" id="KW-1185">Reference proteome</keyword>
<sequence>MSTPESIDESLGRPIKKGTLSVSHNWYQTDRMVCIGVLVKSIKAEYFKVKIEDDKVTVSISHPSYEFFELTINLLHKIQSDKSDYRLSAAKIEVNLLKVDGITWKTLEAPPKEENIEAIQTVPGPQFDKPPSYPTSKKGKDWSLIEKEIIQQEAQEKPEGEEAVNKLFQEIYGKGSDEVKMAMNKSYMESGGTVLSTNWNEISKQKVDVKPPDGMEFKKWND</sequence>
<reference evidence="3" key="1">
    <citation type="submission" date="2022-01" db="EMBL/GenBank/DDBJ databases">
        <authorList>
            <person name="King R."/>
        </authorList>
    </citation>
    <scope>NUCLEOTIDE SEQUENCE</scope>
</reference>
<feature type="domain" description="SGS" evidence="1">
    <location>
        <begin position="132"/>
        <end position="222"/>
    </location>
</feature>
<feature type="domain" description="CS" evidence="2">
    <location>
        <begin position="19"/>
        <end position="108"/>
    </location>
</feature>
<dbReference type="Proteomes" id="UP001153737">
    <property type="component" value="Chromosome 11"/>
</dbReference>
<name>A0A9P0D9W2_PHACE</name>
<dbReference type="AlphaFoldDB" id="A0A9P0D9W2"/>
<dbReference type="InterPro" id="IPR044563">
    <property type="entry name" value="Sgt1-like"/>
</dbReference>
<evidence type="ECO:0000313" key="4">
    <source>
        <dbReference type="Proteomes" id="UP001153737"/>
    </source>
</evidence>
<dbReference type="CDD" id="cd06466">
    <property type="entry name" value="p23_CS_SGT1_like"/>
    <property type="match status" value="1"/>
</dbReference>
<evidence type="ECO:0000259" key="2">
    <source>
        <dbReference type="PROSITE" id="PS51203"/>
    </source>
</evidence>
<dbReference type="PROSITE" id="PS51048">
    <property type="entry name" value="SGS"/>
    <property type="match status" value="1"/>
</dbReference>
<dbReference type="InterPro" id="IPR007052">
    <property type="entry name" value="CS_dom"/>
</dbReference>
<dbReference type="Pfam" id="PF04969">
    <property type="entry name" value="CS"/>
    <property type="match status" value="1"/>
</dbReference>
<dbReference type="InterPro" id="IPR007699">
    <property type="entry name" value="SGS_dom"/>
</dbReference>
<dbReference type="PANTHER" id="PTHR45862">
    <property type="entry name" value="PROTEIN SGT1 HOMOLOG"/>
    <property type="match status" value="1"/>
</dbReference>
<proteinExistence type="predicted"/>
<reference evidence="3" key="2">
    <citation type="submission" date="2022-10" db="EMBL/GenBank/DDBJ databases">
        <authorList>
            <consortium name="ENA_rothamsted_submissions"/>
            <consortium name="culmorum"/>
            <person name="King R."/>
        </authorList>
    </citation>
    <scope>NUCLEOTIDE SEQUENCE</scope>
</reference>
<protein>
    <submittedName>
        <fullName evidence="3">Uncharacterized protein</fullName>
    </submittedName>
</protein>